<evidence type="ECO:0000313" key="3">
    <source>
        <dbReference type="Proteomes" id="UP000558488"/>
    </source>
</evidence>
<protein>
    <submittedName>
        <fullName evidence="2">SH2 domain containing 6</fullName>
    </submittedName>
</protein>
<sequence>MLSRVPCSDAKRTGPTLCAPARGLAARSPSPWRCCSTAGSSTSPSGGWMAGATTPWAGRAGAMRSASPPWRPWSSTTCSSPCPSWTDTVAAGNSPVCSSPPSPDSQRRPHPPLAPSVAPCPTFCPPWVVSLSPLSPRPPPPLSQALPAQMRGIGKGCPESERVPRRHATLPQRLALCSLPL</sequence>
<dbReference type="EMBL" id="JACAGB010000013">
    <property type="protein sequence ID" value="KAF6329299.1"/>
    <property type="molecule type" value="Genomic_DNA"/>
</dbReference>
<reference evidence="2 3" key="1">
    <citation type="journal article" date="2020" name="Nature">
        <title>Six reference-quality genomes reveal evolution of bat adaptations.</title>
        <authorList>
            <person name="Jebb D."/>
            <person name="Huang Z."/>
            <person name="Pippel M."/>
            <person name="Hughes G.M."/>
            <person name="Lavrichenko K."/>
            <person name="Devanna P."/>
            <person name="Winkler S."/>
            <person name="Jermiin L.S."/>
            <person name="Skirmuntt E.C."/>
            <person name="Katzourakis A."/>
            <person name="Burkitt-Gray L."/>
            <person name="Ray D.A."/>
            <person name="Sullivan K.A.M."/>
            <person name="Roscito J.G."/>
            <person name="Kirilenko B.M."/>
            <person name="Davalos L.M."/>
            <person name="Corthals A.P."/>
            <person name="Power M.L."/>
            <person name="Jones G."/>
            <person name="Ransome R.D."/>
            <person name="Dechmann D.K.N."/>
            <person name="Locatelli A.G."/>
            <person name="Puechmaille S.J."/>
            <person name="Fedrigo O."/>
            <person name="Jarvis E.D."/>
            <person name="Hiller M."/>
            <person name="Vernes S.C."/>
            <person name="Myers E.W."/>
            <person name="Teeling E.C."/>
        </authorList>
    </citation>
    <scope>NUCLEOTIDE SEQUENCE [LARGE SCALE GENOMIC DNA]</scope>
    <source>
        <strain evidence="2">MPipKuh1</strain>
        <tissue evidence="2">Flight muscle</tissue>
    </source>
</reference>
<feature type="region of interest" description="Disordered" evidence="1">
    <location>
        <begin position="93"/>
        <end position="114"/>
    </location>
</feature>
<organism evidence="2 3">
    <name type="scientific">Pipistrellus kuhlii</name>
    <name type="common">Kuhl's pipistrelle</name>
    <dbReference type="NCBI Taxonomy" id="59472"/>
    <lineage>
        <taxon>Eukaryota</taxon>
        <taxon>Metazoa</taxon>
        <taxon>Chordata</taxon>
        <taxon>Craniata</taxon>
        <taxon>Vertebrata</taxon>
        <taxon>Euteleostomi</taxon>
        <taxon>Mammalia</taxon>
        <taxon>Eutheria</taxon>
        <taxon>Laurasiatheria</taxon>
        <taxon>Chiroptera</taxon>
        <taxon>Yangochiroptera</taxon>
        <taxon>Vespertilionidae</taxon>
        <taxon>Pipistrellus</taxon>
    </lineage>
</organism>
<evidence type="ECO:0000256" key="1">
    <source>
        <dbReference type="SAM" id="MobiDB-lite"/>
    </source>
</evidence>
<accession>A0A7J7VW28</accession>
<dbReference type="AlphaFoldDB" id="A0A7J7VW28"/>
<proteinExistence type="predicted"/>
<comment type="caution">
    <text evidence="2">The sequence shown here is derived from an EMBL/GenBank/DDBJ whole genome shotgun (WGS) entry which is preliminary data.</text>
</comment>
<gene>
    <name evidence="2" type="ORF">mPipKuh1_015724</name>
</gene>
<evidence type="ECO:0000313" key="2">
    <source>
        <dbReference type="EMBL" id="KAF6329299.1"/>
    </source>
</evidence>
<dbReference type="Proteomes" id="UP000558488">
    <property type="component" value="Unassembled WGS sequence"/>
</dbReference>
<keyword evidence="3" id="KW-1185">Reference proteome</keyword>
<name>A0A7J7VW28_PIPKU</name>